<accession>A0A644WAZ3</accession>
<dbReference type="EMBL" id="VSSQ01000765">
    <property type="protein sequence ID" value="MPM00970.1"/>
    <property type="molecule type" value="Genomic_DNA"/>
</dbReference>
<protein>
    <recommendedName>
        <fullName evidence="2">Plasmid recombination enzyme</fullName>
    </recommendedName>
</protein>
<name>A0A644WAZ3_9ZZZZ</name>
<dbReference type="GO" id="GO:0003677">
    <property type="term" value="F:DNA binding"/>
    <property type="evidence" value="ECO:0007669"/>
    <property type="project" value="InterPro"/>
</dbReference>
<organism evidence="1">
    <name type="scientific">bioreactor metagenome</name>
    <dbReference type="NCBI Taxonomy" id="1076179"/>
    <lineage>
        <taxon>unclassified sequences</taxon>
        <taxon>metagenomes</taxon>
        <taxon>ecological metagenomes</taxon>
    </lineage>
</organism>
<dbReference type="Pfam" id="PF01076">
    <property type="entry name" value="Mob_Pre"/>
    <property type="match status" value="1"/>
</dbReference>
<dbReference type="GO" id="GO:0006310">
    <property type="term" value="P:DNA recombination"/>
    <property type="evidence" value="ECO:0007669"/>
    <property type="project" value="InterPro"/>
</dbReference>
<dbReference type="AlphaFoldDB" id="A0A644WAZ3"/>
<evidence type="ECO:0000313" key="1">
    <source>
        <dbReference type="EMBL" id="MPM00970.1"/>
    </source>
</evidence>
<sequence>MPYAILRFEKRKGGPATAIEKHHERKKERYGSNPDIDRERSHLNYHLIQPRLQYYGEIQTRIEKAQKENPKLKVRKDSVKFIDTIITATPEFLAGLPEDRVRFYFEHALAFLKREIGEENIFSAVVHMDEHNPHMHICFVPLTKDKRLSAKEVMGGRDKLVEWQDKFHDHMSAEFPELERGQAAAATKRKHIPTWLYKQAHRLTDEMTEIRNEIENIGAFNAGKQKEKVLKLLMDWYPRINAFESKLKPYDDQLKILRENESAFRFETERAQWALQKERQEGQSLIYELREYQNFISSIPPELFEELKQRYELSQQQQKQNFEL</sequence>
<reference evidence="1" key="1">
    <citation type="submission" date="2019-08" db="EMBL/GenBank/DDBJ databases">
        <authorList>
            <person name="Kucharzyk K."/>
            <person name="Murdoch R.W."/>
            <person name="Higgins S."/>
            <person name="Loffler F."/>
        </authorList>
    </citation>
    <scope>NUCLEOTIDE SEQUENCE</scope>
</reference>
<comment type="caution">
    <text evidence="1">The sequence shown here is derived from an EMBL/GenBank/DDBJ whole genome shotgun (WGS) entry which is preliminary data.</text>
</comment>
<proteinExistence type="predicted"/>
<evidence type="ECO:0008006" key="2">
    <source>
        <dbReference type="Google" id="ProtNLM"/>
    </source>
</evidence>
<dbReference type="CDD" id="cd17242">
    <property type="entry name" value="MobM_relaxase"/>
    <property type="match status" value="1"/>
</dbReference>
<dbReference type="NCBIfam" id="NF041497">
    <property type="entry name" value="MobV"/>
    <property type="match status" value="1"/>
</dbReference>
<dbReference type="Gene3D" id="3.30.930.30">
    <property type="match status" value="1"/>
</dbReference>
<dbReference type="InterPro" id="IPR001668">
    <property type="entry name" value="Mob_Pre"/>
</dbReference>
<gene>
    <name evidence="1" type="ORF">SDC9_47207</name>
</gene>